<feature type="region of interest" description="Disordered" evidence="1">
    <location>
        <begin position="61"/>
        <end position="88"/>
    </location>
</feature>
<feature type="compositionally biased region" description="Polar residues" evidence="1">
    <location>
        <begin position="1109"/>
        <end position="1119"/>
    </location>
</feature>
<accession>A0AAD9QSW8</accession>
<sequence>MAFHNFNDARQRFPAQNRGGGGFHGMQAPGKAPTVMAGFAPNQPHGPYEFTSQHVQGFPGYQMGSMLGSQMGQVGSHQMNPPMGSQMRPQMVPQMGSQMGLQMGSQMGPQMGSQMGPQMGLQVGPQMGSQMGPQMGSQMGSQNLRGSHVRPQMQMSPQADLGIQIGVLPSNVQLGHQFPKQQQKLMEQQRKRAEEQRKKEEELMKKKQLEAEKRKLQKSFIDRKATNADALNSLFGKSNKATGSSMSNLLGSLGSDTNVKPSVNKPSSVFSRPGGSGAIQSDLPTGQWGSGYMTAHGNPAASSSKQIHEQVDDFGEFSQGPSVPDQGDFSQFQGAQPGHSQFGDGTSAVLPNVSGNSNSLLQPQSWHGAKHSLSGTQGTSVSMSSHGIQRPDQVPSSGASWLSSASWTGPSTIAAMSSAAQFPGETSRPQIDSSSMLPLQGSQLTPSAGDPSRPQVGSFSGLHFQGGQLAQTSGNIINLQTGQIGTSSQFAQIGQITQNTTTPRSSDIMGQGGQMPNMVGEAPKSRSGSTTDTMQNALSSAHGGQAMLPPVTSLHSSSMRTQDGGVSVPPPTVGPQGGGFGVLPSLSAVVPVSSQEHLNLQQGPETIAPLEPIQDPGAESNDSPEGKLEVLYGVKLPDWCVNGTDLPGVYKEIQEKTIGASETIDTNRLFPILMASDLPRDQLGHIWNRANRAIAGQLNTLELRMVLGLVALAQAGMKTERLTLEKLASCMAAPIPTIPEHVLQDKSRGWSFTEALDKGSEESRTEGDFMGDQFSDHSADPSDKYSVFRALQQPETHRAANVVAEDSKDTFGAFKTGDHPVSKPDLIPNQSPLPHVGLGHPSNSNSSQTEVNVTGRLNNPNLQRNFGNFQTAAVQGTSQELGTFQGQTVFSGISGQSSVEKNQSQDDFGDFQSQTTLPTLQEITISGSSKSFSQVKISEVQNLQTGDDLNGRASPAFKPSIGTSSVKDDFGDFQGGNEPTKIDQTSMVNNDIQAEGQGKLLKGFENFKIGVDLSTKVKSSGIADLGSFSKGAGNTVGNIDRKSQAGDDGFGDFQHNPGPLSSNTERFTSFGSNDSEKPVSSVEQVKLTNESWSQIGSKLSRKNEKDSSKTSLTTEADSSDTNEMFADFSKFQSVASTPSNQLKTSEDKYSAFKEFDFSSDELLSVPNPVTTTDNQALSDEFADFGGFEAAEEFKSADHNGGDVSAFQSTGNDQSFKVGMTHGSQQVQGEINQDFGDFNSFRSSSASTLQPENGFHSTEQFGSFPKESSTAANKSQANFTSHASDSLINAVSLEPTERYKVLSHESGCETTTEVGVHDISMGTEDMDQHANAWSRCLNSCLLTLATATLAIQKIAEQSVKEEVLESKEGATYFSAPNNKKLQDIQQEIDRTWKGISTFLSGSNILSERDHWPDLQNVHLQFPSIAQKCCVLMLPNVRALTAHVCDPWVNVMYVDSTPYPPSQSCMDFNLHHVTASEDGSMACGICLLNVNKMTTGASKTGDSKLMYGGRQYHSTCANFWCNRVDSVLPSLLPMDSLI</sequence>
<feature type="region of interest" description="Disordered" evidence="1">
    <location>
        <begin position="1241"/>
        <end position="1278"/>
    </location>
</feature>
<dbReference type="SMART" id="SM00027">
    <property type="entry name" value="EH"/>
    <property type="match status" value="1"/>
</dbReference>
<protein>
    <submittedName>
        <fullName evidence="3">Synergin gamma</fullName>
    </submittedName>
</protein>
<feature type="region of interest" description="Disordered" evidence="1">
    <location>
        <begin position="181"/>
        <end position="201"/>
    </location>
</feature>
<feature type="region of interest" description="Disordered" evidence="1">
    <location>
        <begin position="946"/>
        <end position="966"/>
    </location>
</feature>
<proteinExistence type="predicted"/>
<gene>
    <name evidence="3" type="ORF">P5673_008669</name>
</gene>
<feature type="compositionally biased region" description="Polar residues" evidence="1">
    <location>
        <begin position="353"/>
        <end position="365"/>
    </location>
</feature>
<dbReference type="Pfam" id="PF12763">
    <property type="entry name" value="EH"/>
    <property type="match status" value="1"/>
</dbReference>
<evidence type="ECO:0000313" key="4">
    <source>
        <dbReference type="Proteomes" id="UP001249851"/>
    </source>
</evidence>
<dbReference type="EMBL" id="JARQWQ010000015">
    <property type="protein sequence ID" value="KAK2566909.1"/>
    <property type="molecule type" value="Genomic_DNA"/>
</dbReference>
<organism evidence="3 4">
    <name type="scientific">Acropora cervicornis</name>
    <name type="common">Staghorn coral</name>
    <dbReference type="NCBI Taxonomy" id="6130"/>
    <lineage>
        <taxon>Eukaryota</taxon>
        <taxon>Metazoa</taxon>
        <taxon>Cnidaria</taxon>
        <taxon>Anthozoa</taxon>
        <taxon>Hexacorallia</taxon>
        <taxon>Scleractinia</taxon>
        <taxon>Astrocoeniina</taxon>
        <taxon>Acroporidae</taxon>
        <taxon>Acropora</taxon>
    </lineage>
</organism>
<feature type="region of interest" description="Disordered" evidence="1">
    <location>
        <begin position="1"/>
        <end position="35"/>
    </location>
</feature>
<dbReference type="Gene3D" id="1.10.238.10">
    <property type="entry name" value="EF-hand"/>
    <property type="match status" value="1"/>
</dbReference>
<feature type="compositionally biased region" description="Polar residues" evidence="1">
    <location>
        <begin position="1059"/>
        <end position="1073"/>
    </location>
</feature>
<dbReference type="PANTHER" id="PTHR15463:SF2">
    <property type="entry name" value="SYNERGIN GAMMA"/>
    <property type="match status" value="1"/>
</dbReference>
<feature type="compositionally biased region" description="Basic and acidic residues" evidence="1">
    <location>
        <begin position="187"/>
        <end position="201"/>
    </location>
</feature>
<dbReference type="Proteomes" id="UP001249851">
    <property type="component" value="Unassembled WGS sequence"/>
</dbReference>
<feature type="domain" description="EH" evidence="2">
    <location>
        <begin position="645"/>
        <end position="736"/>
    </location>
</feature>
<feature type="compositionally biased region" description="Polar residues" evidence="1">
    <location>
        <begin position="1081"/>
        <end position="1097"/>
    </location>
</feature>
<reference evidence="3" key="1">
    <citation type="journal article" date="2023" name="G3 (Bethesda)">
        <title>Whole genome assembly and annotation of the endangered Caribbean coral Acropora cervicornis.</title>
        <authorList>
            <person name="Selwyn J.D."/>
            <person name="Vollmer S.V."/>
        </authorList>
    </citation>
    <scope>NUCLEOTIDE SEQUENCE</scope>
    <source>
        <strain evidence="3">K2</strain>
    </source>
</reference>
<feature type="region of interest" description="Disordered" evidence="1">
    <location>
        <begin position="1029"/>
        <end position="1119"/>
    </location>
</feature>
<dbReference type="PANTHER" id="PTHR15463">
    <property type="entry name" value="AP1 GAMMA SUBUNIT BINDING PROTEIN 1"/>
    <property type="match status" value="1"/>
</dbReference>
<keyword evidence="4" id="KW-1185">Reference proteome</keyword>
<dbReference type="GO" id="GO:0030130">
    <property type="term" value="C:clathrin coat of trans-Golgi network vesicle"/>
    <property type="evidence" value="ECO:0007669"/>
    <property type="project" value="TreeGrafter"/>
</dbReference>
<feature type="compositionally biased region" description="Polar residues" evidence="1">
    <location>
        <begin position="427"/>
        <end position="446"/>
    </location>
</feature>
<comment type="caution">
    <text evidence="3">The sequence shown here is derived from an EMBL/GenBank/DDBJ whole genome shotgun (WGS) entry which is preliminary data.</text>
</comment>
<feature type="compositionally biased region" description="Low complexity" evidence="1">
    <location>
        <begin position="396"/>
        <end position="405"/>
    </location>
</feature>
<dbReference type="PROSITE" id="PS50031">
    <property type="entry name" value="EH"/>
    <property type="match status" value="1"/>
</dbReference>
<evidence type="ECO:0000256" key="1">
    <source>
        <dbReference type="SAM" id="MobiDB-lite"/>
    </source>
</evidence>
<evidence type="ECO:0000259" key="2">
    <source>
        <dbReference type="PROSITE" id="PS50031"/>
    </source>
</evidence>
<feature type="region of interest" description="Disordered" evidence="1">
    <location>
        <begin position="317"/>
        <end position="405"/>
    </location>
</feature>
<dbReference type="InterPro" id="IPR000261">
    <property type="entry name" value="EH_dom"/>
</dbReference>
<feature type="compositionally biased region" description="Polar residues" evidence="1">
    <location>
        <begin position="67"/>
        <end position="79"/>
    </location>
</feature>
<dbReference type="InterPro" id="IPR039656">
    <property type="entry name" value="SYNRG"/>
</dbReference>
<dbReference type="Pfam" id="PF25999">
    <property type="entry name" value="SYNRG_C"/>
    <property type="match status" value="1"/>
</dbReference>
<evidence type="ECO:0000313" key="3">
    <source>
        <dbReference type="EMBL" id="KAK2566909.1"/>
    </source>
</evidence>
<dbReference type="InterPro" id="IPR059024">
    <property type="entry name" value="SYNRG_C"/>
</dbReference>
<feature type="region of interest" description="Disordered" evidence="1">
    <location>
        <begin position="418"/>
        <end position="462"/>
    </location>
</feature>
<name>A0AAD9QSW8_ACRCE</name>
<reference evidence="3" key="2">
    <citation type="journal article" date="2023" name="Science">
        <title>Genomic signatures of disease resistance in endangered staghorn corals.</title>
        <authorList>
            <person name="Vollmer S.V."/>
            <person name="Selwyn J.D."/>
            <person name="Despard B.A."/>
            <person name="Roesel C.L."/>
        </authorList>
    </citation>
    <scope>NUCLEOTIDE SEQUENCE</scope>
    <source>
        <strain evidence="3">K2</strain>
    </source>
</reference>
<feature type="compositionally biased region" description="Polar residues" evidence="1">
    <location>
        <begin position="373"/>
        <end position="387"/>
    </location>
</feature>